<dbReference type="Proteomes" id="UP001495147">
    <property type="component" value="Unassembled WGS sequence"/>
</dbReference>
<keyword evidence="1" id="KW-0472">Membrane</keyword>
<dbReference type="EMBL" id="JBDPZD010000001">
    <property type="protein sequence ID" value="MEO3689866.1"/>
    <property type="molecule type" value="Genomic_DNA"/>
</dbReference>
<keyword evidence="3" id="KW-1185">Reference proteome</keyword>
<gene>
    <name evidence="2" type="ORF">ABDJ85_00195</name>
</gene>
<protein>
    <submittedName>
        <fullName evidence="2">DUF2798 domain-containing protein</fullName>
    </submittedName>
</protein>
<organism evidence="2 3">
    <name type="scientific">Roseateles paludis</name>
    <dbReference type="NCBI Taxonomy" id="3145238"/>
    <lineage>
        <taxon>Bacteria</taxon>
        <taxon>Pseudomonadati</taxon>
        <taxon>Pseudomonadota</taxon>
        <taxon>Betaproteobacteria</taxon>
        <taxon>Burkholderiales</taxon>
        <taxon>Sphaerotilaceae</taxon>
        <taxon>Roseateles</taxon>
    </lineage>
</organism>
<dbReference type="RefSeq" id="WP_347702707.1">
    <property type="nucleotide sequence ID" value="NZ_JBDPZD010000001.1"/>
</dbReference>
<keyword evidence="1" id="KW-0812">Transmembrane</keyword>
<comment type="caution">
    <text evidence="2">The sequence shown here is derived from an EMBL/GenBank/DDBJ whole genome shotgun (WGS) entry which is preliminary data.</text>
</comment>
<feature type="transmembrane region" description="Helical" evidence="1">
    <location>
        <begin position="12"/>
        <end position="31"/>
    </location>
</feature>
<dbReference type="InterPro" id="IPR021529">
    <property type="entry name" value="DUF2798"/>
</dbReference>
<accession>A0ABV0FXX0</accession>
<keyword evidence="1" id="KW-1133">Transmembrane helix</keyword>
<evidence type="ECO:0000256" key="1">
    <source>
        <dbReference type="SAM" id="Phobius"/>
    </source>
</evidence>
<dbReference type="Pfam" id="PF11391">
    <property type="entry name" value="DUF2798"/>
    <property type="match status" value="1"/>
</dbReference>
<evidence type="ECO:0000313" key="3">
    <source>
        <dbReference type="Proteomes" id="UP001495147"/>
    </source>
</evidence>
<feature type="transmembrane region" description="Helical" evidence="1">
    <location>
        <begin position="43"/>
        <end position="63"/>
    </location>
</feature>
<evidence type="ECO:0000313" key="2">
    <source>
        <dbReference type="EMBL" id="MEO3689866.1"/>
    </source>
</evidence>
<name>A0ABV0FXX0_9BURK</name>
<proteinExistence type="predicted"/>
<reference evidence="2 3" key="1">
    <citation type="submission" date="2024-05" db="EMBL/GenBank/DDBJ databases">
        <title>Roseateles sp. DJS-2-20 16S ribosomal RNA gene Genome sequencing and assembly.</title>
        <authorList>
            <person name="Woo H."/>
        </authorList>
    </citation>
    <scope>NUCLEOTIDE SEQUENCE [LARGE SCALE GENOMIC DNA]</scope>
    <source>
        <strain evidence="2 3">DJS-2-20</strain>
    </source>
</reference>
<sequence>MARLPPKLAPLLFGFILSGLMSLLVAGISTYRNLGWSPAFPGLWALAWLTAWAIAFPTVLVVAPLARRLVAACVDAN</sequence>